<comment type="caution">
    <text evidence="4">The sequence shown here is derived from an EMBL/GenBank/DDBJ whole genome shotgun (WGS) entry which is preliminary data.</text>
</comment>
<dbReference type="Proteomes" id="UP000694300">
    <property type="component" value="Unassembled WGS sequence"/>
</dbReference>
<gene>
    <name evidence="4" type="ORF">I4I82_13445</name>
</gene>
<sequence>MGAAPGAVPGGASGVARFGRPEPPVGKVGTDVRRDVTATLPWMGAGTEFLVQLVDALPDDALRAPSALPGWSRAHVIAHVARNAEALARLAAWARTGVETPMYADAEQRAAEIESSAQRPAETLRRELTITAEDLDVALSALDDRMWHNTVRSALGRAIPAAEIPWMRVREVWLHSVDLASGTTVSDLPPEVVDTLLDDVTGVLSSRDGCPSATLTATDRDRTWSLGPEGAGVEVHGPAAQLLGGVTGRSGGAALTALGGDLPVPPRWL</sequence>
<reference evidence="4 5" key="1">
    <citation type="submission" date="2020-11" db="EMBL/GenBank/DDBJ databases">
        <title>Pseudonocardia abyssalis sp. nov. and Pseudonocardia oceani sp. nov., description and phylogenomic analysis of two novel actinomycetes isolated from the deep Southern Ocean.</title>
        <authorList>
            <person name="Parra J."/>
        </authorList>
    </citation>
    <scope>NUCLEOTIDE SEQUENCE [LARGE SCALE GENOMIC DNA]</scope>
    <source>
        <strain evidence="5">KRD185</strain>
    </source>
</reference>
<proteinExistence type="predicted"/>
<dbReference type="InterPro" id="IPR010872">
    <property type="entry name" value="MDMPI_C-term_domain"/>
</dbReference>
<dbReference type="InterPro" id="IPR017517">
    <property type="entry name" value="Maleyloyr_isom"/>
</dbReference>
<keyword evidence="4" id="KW-0413">Isomerase</keyword>
<dbReference type="NCBIfam" id="TIGR03083">
    <property type="entry name" value="maleylpyruvate isomerase family mycothiol-dependent enzyme"/>
    <property type="match status" value="1"/>
</dbReference>
<feature type="domain" description="MDMPI C-terminal" evidence="2">
    <location>
        <begin position="187"/>
        <end position="267"/>
    </location>
</feature>
<dbReference type="GO" id="GO:0016853">
    <property type="term" value="F:isomerase activity"/>
    <property type="evidence" value="ECO:0007669"/>
    <property type="project" value="UniProtKB-KW"/>
</dbReference>
<evidence type="ECO:0000259" key="3">
    <source>
        <dbReference type="Pfam" id="PF11716"/>
    </source>
</evidence>
<evidence type="ECO:0000256" key="1">
    <source>
        <dbReference type="SAM" id="MobiDB-lite"/>
    </source>
</evidence>
<evidence type="ECO:0000313" key="4">
    <source>
        <dbReference type="EMBL" id="MBW0128681.1"/>
    </source>
</evidence>
<evidence type="ECO:0000313" key="5">
    <source>
        <dbReference type="Proteomes" id="UP000694300"/>
    </source>
</evidence>
<dbReference type="InterPro" id="IPR024344">
    <property type="entry name" value="MDMPI_metal-binding"/>
</dbReference>
<dbReference type="Pfam" id="PF07398">
    <property type="entry name" value="MDMPI_C"/>
    <property type="match status" value="1"/>
</dbReference>
<name>A0ABS6U9T3_9PSEU</name>
<keyword evidence="5" id="KW-1185">Reference proteome</keyword>
<feature type="domain" description="Mycothiol-dependent maleylpyruvate isomerase metal-binding" evidence="3">
    <location>
        <begin position="45"/>
        <end position="180"/>
    </location>
</feature>
<evidence type="ECO:0000259" key="2">
    <source>
        <dbReference type="Pfam" id="PF07398"/>
    </source>
</evidence>
<accession>A0ABS6U9T3</accession>
<feature type="region of interest" description="Disordered" evidence="1">
    <location>
        <begin position="1"/>
        <end position="29"/>
    </location>
</feature>
<dbReference type="Pfam" id="PF11716">
    <property type="entry name" value="MDMPI_N"/>
    <property type="match status" value="1"/>
</dbReference>
<dbReference type="EMBL" id="JADQDF010000001">
    <property type="protein sequence ID" value="MBW0128681.1"/>
    <property type="molecule type" value="Genomic_DNA"/>
</dbReference>
<protein>
    <submittedName>
        <fullName evidence="4">Maleylpyruvate isomerase family mycothiol-dependent enzyme</fullName>
    </submittedName>
</protein>
<organism evidence="4 5">
    <name type="scientific">Pseudonocardia oceani</name>
    <dbReference type="NCBI Taxonomy" id="2792013"/>
    <lineage>
        <taxon>Bacteria</taxon>
        <taxon>Bacillati</taxon>
        <taxon>Actinomycetota</taxon>
        <taxon>Actinomycetes</taxon>
        <taxon>Pseudonocardiales</taxon>
        <taxon>Pseudonocardiaceae</taxon>
        <taxon>Pseudonocardia</taxon>
    </lineage>
</organism>